<feature type="signal peptide" evidence="1">
    <location>
        <begin position="1"/>
        <end position="20"/>
    </location>
</feature>
<organism evidence="2 3">
    <name type="scientific">Delftia acidovorans</name>
    <name type="common">Pseudomonas acidovorans</name>
    <name type="synonym">Comamonas acidovorans</name>
    <dbReference type="NCBI Taxonomy" id="80866"/>
    <lineage>
        <taxon>Bacteria</taxon>
        <taxon>Pseudomonadati</taxon>
        <taxon>Pseudomonadota</taxon>
        <taxon>Betaproteobacteria</taxon>
        <taxon>Burkholderiales</taxon>
        <taxon>Comamonadaceae</taxon>
        <taxon>Delftia</taxon>
    </lineage>
</organism>
<evidence type="ECO:0000313" key="2">
    <source>
        <dbReference type="EMBL" id="QPS09081.1"/>
    </source>
</evidence>
<proteinExistence type="predicted"/>
<dbReference type="RefSeq" id="WP_197956133.1">
    <property type="nucleotide sequence ID" value="NZ_CP065668.1"/>
</dbReference>
<evidence type="ECO:0000313" key="3">
    <source>
        <dbReference type="Proteomes" id="UP000594778"/>
    </source>
</evidence>
<gene>
    <name evidence="2" type="ORF">I6G66_03225</name>
</gene>
<dbReference type="AlphaFoldDB" id="A0A7T2S547"/>
<evidence type="ECO:0000256" key="1">
    <source>
        <dbReference type="SAM" id="SignalP"/>
    </source>
</evidence>
<dbReference type="EMBL" id="CP065668">
    <property type="protein sequence ID" value="QPS09081.1"/>
    <property type="molecule type" value="Genomic_DNA"/>
</dbReference>
<protein>
    <recommendedName>
        <fullName evidence="4">Lipoprotein</fullName>
    </recommendedName>
</protein>
<accession>A0A7T2S547</accession>
<keyword evidence="1" id="KW-0732">Signal</keyword>
<evidence type="ECO:0008006" key="4">
    <source>
        <dbReference type="Google" id="ProtNLM"/>
    </source>
</evidence>
<sequence length="306" mass="34840">MRQIGILLTLTLALPFPLIACDKGSQKVISMQNPTDQKEKVFGLARRNSESLTYPTSLDFNDQFQIGDATFMKYTYLYWCQGYKGSDSMLAHTLSENYRNEDDSFKKQDILKSLKPQLEAYKNNAQKLGNIKITTFQKVVVTQYDHEKNNFKFNSPSVAGIEVKIKDKSFPPQTYYSNILLGSLPYKMEYKPKSEAEARKIEGELTKLKERGSRSAELLLTVYGYVLQTYAMDDGRQLHSVIAVDSFSLDNPKTKQPIINIQSSLLPPVLNLEELSIGGDIKDTIINRFKIPKSTKEIPKGVPHFW</sequence>
<dbReference type="Proteomes" id="UP000594778">
    <property type="component" value="Chromosome"/>
</dbReference>
<feature type="chain" id="PRO_5032589670" description="Lipoprotein" evidence="1">
    <location>
        <begin position="21"/>
        <end position="306"/>
    </location>
</feature>
<name>A0A7T2S547_DELAC</name>
<reference evidence="2 3" key="1">
    <citation type="submission" date="2020-12" db="EMBL/GenBank/DDBJ databases">
        <title>FDA dAtabase for Regulatory Grade micrObial Sequences (FDA-ARGOS): Supporting development and validation of Infectious Disease Dx tests.</title>
        <authorList>
            <person name="Sproer C."/>
            <person name="Gronow S."/>
            <person name="Severitt S."/>
            <person name="Schroder I."/>
            <person name="Tallon L."/>
            <person name="Sadzewicz L."/>
            <person name="Zhao X."/>
            <person name="Boylan J."/>
            <person name="Ott S."/>
            <person name="Bowen H."/>
            <person name="Vavikolanu K."/>
            <person name="Mehta A."/>
            <person name="Aluvathingal J."/>
            <person name="Nadendla S."/>
            <person name="Lowell S."/>
            <person name="Myers T."/>
            <person name="Yan Y."/>
            <person name="Sichtig H."/>
        </authorList>
    </citation>
    <scope>NUCLEOTIDE SEQUENCE [LARGE SCALE GENOMIC DNA]</scope>
    <source>
        <strain evidence="2 3">FDAARGOS_909</strain>
    </source>
</reference>